<reference evidence="2 3" key="1">
    <citation type="submission" date="2019-02" db="EMBL/GenBank/DDBJ databases">
        <title>Deep-cultivation of Planctomycetes and their phenomic and genomic characterization uncovers novel biology.</title>
        <authorList>
            <person name="Wiegand S."/>
            <person name="Jogler M."/>
            <person name="Boedeker C."/>
            <person name="Pinto D."/>
            <person name="Vollmers J."/>
            <person name="Rivas-Marin E."/>
            <person name="Kohn T."/>
            <person name="Peeters S.H."/>
            <person name="Heuer A."/>
            <person name="Rast P."/>
            <person name="Oberbeckmann S."/>
            <person name="Bunk B."/>
            <person name="Jeske O."/>
            <person name="Meyerdierks A."/>
            <person name="Storesund J.E."/>
            <person name="Kallscheuer N."/>
            <person name="Luecker S."/>
            <person name="Lage O.M."/>
            <person name="Pohl T."/>
            <person name="Merkel B.J."/>
            <person name="Hornburger P."/>
            <person name="Mueller R.-W."/>
            <person name="Bruemmer F."/>
            <person name="Labrenz M."/>
            <person name="Spormann A.M."/>
            <person name="Op Den Camp H."/>
            <person name="Overmann J."/>
            <person name="Amann R."/>
            <person name="Jetten M.S.M."/>
            <person name="Mascher T."/>
            <person name="Medema M.H."/>
            <person name="Devos D.P."/>
            <person name="Kaster A.-K."/>
            <person name="Ovreas L."/>
            <person name="Rohde M."/>
            <person name="Galperin M.Y."/>
            <person name="Jogler C."/>
        </authorList>
    </citation>
    <scope>NUCLEOTIDE SEQUENCE [LARGE SCALE GENOMIC DNA]</scope>
    <source>
        <strain evidence="2 3">Poly59</strain>
    </source>
</reference>
<dbReference type="OrthoDB" id="274660at2"/>
<keyword evidence="1" id="KW-0472">Membrane</keyword>
<evidence type="ECO:0000256" key="1">
    <source>
        <dbReference type="SAM" id="Phobius"/>
    </source>
</evidence>
<dbReference type="InterPro" id="IPR012902">
    <property type="entry name" value="N_methyl_site"/>
</dbReference>
<comment type="caution">
    <text evidence="2">The sequence shown here is derived from an EMBL/GenBank/DDBJ whole genome shotgun (WGS) entry which is preliminary data.</text>
</comment>
<keyword evidence="1" id="KW-1133">Transmembrane helix</keyword>
<name>A0A5C6FBD0_9BACT</name>
<organism evidence="2 3">
    <name type="scientific">Rubripirellula reticaptiva</name>
    <dbReference type="NCBI Taxonomy" id="2528013"/>
    <lineage>
        <taxon>Bacteria</taxon>
        <taxon>Pseudomonadati</taxon>
        <taxon>Planctomycetota</taxon>
        <taxon>Planctomycetia</taxon>
        <taxon>Pirellulales</taxon>
        <taxon>Pirellulaceae</taxon>
        <taxon>Rubripirellula</taxon>
    </lineage>
</organism>
<evidence type="ECO:0000313" key="2">
    <source>
        <dbReference type="EMBL" id="TWU58092.1"/>
    </source>
</evidence>
<keyword evidence="1" id="KW-0812">Transmembrane</keyword>
<evidence type="ECO:0000313" key="3">
    <source>
        <dbReference type="Proteomes" id="UP000317977"/>
    </source>
</evidence>
<dbReference type="EMBL" id="SJPX01000001">
    <property type="protein sequence ID" value="TWU58092.1"/>
    <property type="molecule type" value="Genomic_DNA"/>
</dbReference>
<dbReference type="Pfam" id="PF07963">
    <property type="entry name" value="N_methyl"/>
    <property type="match status" value="1"/>
</dbReference>
<feature type="transmembrane region" description="Helical" evidence="1">
    <location>
        <begin position="26"/>
        <end position="46"/>
    </location>
</feature>
<dbReference type="RefSeq" id="WP_146532876.1">
    <property type="nucleotide sequence ID" value="NZ_SJPX01000001.1"/>
</dbReference>
<dbReference type="PROSITE" id="PS00409">
    <property type="entry name" value="PROKAR_NTER_METHYL"/>
    <property type="match status" value="1"/>
</dbReference>
<dbReference type="NCBIfam" id="TIGR02532">
    <property type="entry name" value="IV_pilin_GFxxxE"/>
    <property type="match status" value="1"/>
</dbReference>
<accession>A0A5C6FBD0</accession>
<sequence length="138" mass="14481">MRCSRYSFCSAARVGRSSTGFTLLEVLVGLAIMASVLVSSLLAFAAHQRARRFAEAKLAAVGVADELLFQLSGGRGGIPPAGRGVVPGRSGWWWQTELVGLAAPAGIPMSVVRFRIIEATAPGKQQTLVSVDIVKGAK</sequence>
<proteinExistence type="predicted"/>
<dbReference type="Proteomes" id="UP000317977">
    <property type="component" value="Unassembled WGS sequence"/>
</dbReference>
<dbReference type="AlphaFoldDB" id="A0A5C6FBD0"/>
<protein>
    <recommendedName>
        <fullName evidence="4">General secretion pathway protein I</fullName>
    </recommendedName>
</protein>
<evidence type="ECO:0008006" key="4">
    <source>
        <dbReference type="Google" id="ProtNLM"/>
    </source>
</evidence>
<gene>
    <name evidence="2" type="ORF">Poly59_10010</name>
</gene>
<keyword evidence="3" id="KW-1185">Reference proteome</keyword>